<dbReference type="Proteomes" id="UP001501729">
    <property type="component" value="Unassembled WGS sequence"/>
</dbReference>
<feature type="transmembrane region" description="Helical" evidence="1">
    <location>
        <begin position="80"/>
        <end position="98"/>
    </location>
</feature>
<comment type="caution">
    <text evidence="2">The sequence shown here is derived from an EMBL/GenBank/DDBJ whole genome shotgun (WGS) entry which is preliminary data.</text>
</comment>
<name>A0AAV3UHZ8_9EURY</name>
<keyword evidence="1" id="KW-0472">Membrane</keyword>
<dbReference type="EMBL" id="BAABKX010000008">
    <property type="protein sequence ID" value="GAA5050940.1"/>
    <property type="molecule type" value="Genomic_DNA"/>
</dbReference>
<protein>
    <submittedName>
        <fullName evidence="2">Uncharacterized protein</fullName>
    </submittedName>
</protein>
<evidence type="ECO:0000313" key="2">
    <source>
        <dbReference type="EMBL" id="GAA5050940.1"/>
    </source>
</evidence>
<keyword evidence="3" id="KW-1185">Reference proteome</keyword>
<gene>
    <name evidence="2" type="ORF">GCM10025751_25610</name>
</gene>
<sequence>MNDQGNTYIVLSSSKDGMPAQNVDQQDWEDSVVRSNAIRFTEFISSGPMLKKGAWIIIGSIFIAMSVTHMQTKYNVPTDLLGMLFLGQALCLIGFQQLKQESWPPKRHIIHKSDVK</sequence>
<reference evidence="2 3" key="1">
    <citation type="journal article" date="2019" name="Int. J. Syst. Evol. Microbiol.">
        <title>The Global Catalogue of Microorganisms (GCM) 10K type strain sequencing project: providing services to taxonomists for standard genome sequencing and annotation.</title>
        <authorList>
            <consortium name="The Broad Institute Genomics Platform"/>
            <consortium name="The Broad Institute Genome Sequencing Center for Infectious Disease"/>
            <person name="Wu L."/>
            <person name="Ma J."/>
        </authorList>
    </citation>
    <scope>NUCLEOTIDE SEQUENCE [LARGE SCALE GENOMIC DNA]</scope>
    <source>
        <strain evidence="2 3">JCM 17504</strain>
    </source>
</reference>
<keyword evidence="1" id="KW-1133">Transmembrane helix</keyword>
<evidence type="ECO:0000256" key="1">
    <source>
        <dbReference type="SAM" id="Phobius"/>
    </source>
</evidence>
<dbReference type="AlphaFoldDB" id="A0AAV3UHZ8"/>
<evidence type="ECO:0000313" key="3">
    <source>
        <dbReference type="Proteomes" id="UP001501729"/>
    </source>
</evidence>
<feature type="transmembrane region" description="Helical" evidence="1">
    <location>
        <begin position="54"/>
        <end position="74"/>
    </location>
</feature>
<keyword evidence="1" id="KW-0812">Transmembrane</keyword>
<organism evidence="2 3">
    <name type="scientific">Haladaptatus pallidirubidus</name>
    <dbReference type="NCBI Taxonomy" id="1008152"/>
    <lineage>
        <taxon>Archaea</taxon>
        <taxon>Methanobacteriati</taxon>
        <taxon>Methanobacteriota</taxon>
        <taxon>Stenosarchaea group</taxon>
        <taxon>Halobacteria</taxon>
        <taxon>Halobacteriales</taxon>
        <taxon>Haladaptataceae</taxon>
        <taxon>Haladaptatus</taxon>
    </lineage>
</organism>
<accession>A0AAV3UHZ8</accession>
<proteinExistence type="predicted"/>